<gene>
    <name evidence="4" type="ORF">ACFYXQ_31535</name>
</gene>
<feature type="domain" description="CobQ/CobB/MinD/ParA nucleotide binding" evidence="3">
    <location>
        <begin position="15"/>
        <end position="193"/>
    </location>
</feature>
<evidence type="ECO:0000313" key="4">
    <source>
        <dbReference type="EMBL" id="MFF3572316.1"/>
    </source>
</evidence>
<evidence type="ECO:0000256" key="1">
    <source>
        <dbReference type="ARBA" id="ARBA00022741"/>
    </source>
</evidence>
<dbReference type="SUPFAM" id="SSF52540">
    <property type="entry name" value="P-loop containing nucleoside triphosphate hydrolases"/>
    <property type="match status" value="1"/>
</dbReference>
<dbReference type="PANTHER" id="PTHR43384:SF6">
    <property type="entry name" value="SEPTUM SITE-DETERMINING PROTEIN MIND HOMOLOG, CHLOROPLASTIC"/>
    <property type="match status" value="1"/>
</dbReference>
<dbReference type="Gene3D" id="3.40.50.300">
    <property type="entry name" value="P-loop containing nucleotide triphosphate hydrolases"/>
    <property type="match status" value="1"/>
</dbReference>
<protein>
    <submittedName>
        <fullName evidence="4">SCO2523 family variant P-loop protein</fullName>
    </submittedName>
</protein>
<dbReference type="Proteomes" id="UP001601992">
    <property type="component" value="Unassembled WGS sequence"/>
</dbReference>
<accession>A0ABW6SAW8</accession>
<keyword evidence="5" id="KW-1185">Reference proteome</keyword>
<evidence type="ECO:0000256" key="2">
    <source>
        <dbReference type="ARBA" id="ARBA00022840"/>
    </source>
</evidence>
<evidence type="ECO:0000259" key="3">
    <source>
        <dbReference type="Pfam" id="PF01656"/>
    </source>
</evidence>
<dbReference type="InterPro" id="IPR002586">
    <property type="entry name" value="CobQ/CobB/MinD/ParA_Nub-bd_dom"/>
</dbReference>
<dbReference type="InterPro" id="IPR050625">
    <property type="entry name" value="ParA/MinD_ATPase"/>
</dbReference>
<dbReference type="InterPro" id="IPR027417">
    <property type="entry name" value="P-loop_NTPase"/>
</dbReference>
<sequence length="318" mass="34817">MSELSDREPLLVFSTSDKGGTGRSVTSCNIAYRLSIQGRNVAYLDFDFGSPTAGALFEIDRMDRGTTEGNGLHRYLTGEKSIPAQYDIRSETKRADLRAPRHPYRLTLFPGDRGGGEFGATPDVVKRCVEILVICKQEFDVTFIDLSAGRSAALELVLSAMAAKPLNDTVARWLVFHRWTRQHILAANGLVHGPNGLLESSAKLGHDTGRLLDSMRYVRTAVPSTSEAQPGGQGSGAQWAWLRKQNEALEDLALANQMGSTSVTLGKTPVEPVLQWREQVILDADVDAKIANRETVKAFADLADELVNDDTWTPEGVF</sequence>
<dbReference type="PANTHER" id="PTHR43384">
    <property type="entry name" value="SEPTUM SITE-DETERMINING PROTEIN MIND HOMOLOG, CHLOROPLASTIC-RELATED"/>
    <property type="match status" value="1"/>
</dbReference>
<dbReference type="Pfam" id="PF01656">
    <property type="entry name" value="CbiA"/>
    <property type="match status" value="1"/>
</dbReference>
<reference evidence="4 5" key="1">
    <citation type="submission" date="2024-10" db="EMBL/GenBank/DDBJ databases">
        <title>The Natural Products Discovery Center: Release of the First 8490 Sequenced Strains for Exploring Actinobacteria Biosynthetic Diversity.</title>
        <authorList>
            <person name="Kalkreuter E."/>
            <person name="Kautsar S.A."/>
            <person name="Yang D."/>
            <person name="Bader C.D."/>
            <person name="Teijaro C.N."/>
            <person name="Fluegel L."/>
            <person name="Davis C.M."/>
            <person name="Simpson J.R."/>
            <person name="Lauterbach L."/>
            <person name="Steele A.D."/>
            <person name="Gui C."/>
            <person name="Meng S."/>
            <person name="Li G."/>
            <person name="Viehrig K."/>
            <person name="Ye F."/>
            <person name="Su P."/>
            <person name="Kiefer A.F."/>
            <person name="Nichols A."/>
            <person name="Cepeda A.J."/>
            <person name="Yan W."/>
            <person name="Fan B."/>
            <person name="Jiang Y."/>
            <person name="Adhikari A."/>
            <person name="Zheng C.-J."/>
            <person name="Schuster L."/>
            <person name="Cowan T.M."/>
            <person name="Smanski M.J."/>
            <person name="Chevrette M.G."/>
            <person name="De Carvalho L.P.S."/>
            <person name="Shen B."/>
        </authorList>
    </citation>
    <scope>NUCLEOTIDE SEQUENCE [LARGE SCALE GENOMIC DNA]</scope>
    <source>
        <strain evidence="4 5">NPDC002593</strain>
    </source>
</reference>
<evidence type="ECO:0000313" key="5">
    <source>
        <dbReference type="Proteomes" id="UP001601992"/>
    </source>
</evidence>
<organism evidence="4 5">
    <name type="scientific">Nocardia jiangxiensis</name>
    <dbReference type="NCBI Taxonomy" id="282685"/>
    <lineage>
        <taxon>Bacteria</taxon>
        <taxon>Bacillati</taxon>
        <taxon>Actinomycetota</taxon>
        <taxon>Actinomycetes</taxon>
        <taxon>Mycobacteriales</taxon>
        <taxon>Nocardiaceae</taxon>
        <taxon>Nocardia</taxon>
    </lineage>
</organism>
<dbReference type="NCBIfam" id="NF040564">
    <property type="entry name" value="SCO2523_fam"/>
    <property type="match status" value="1"/>
</dbReference>
<name>A0ABW6SAW8_9NOCA</name>
<dbReference type="RefSeq" id="WP_281033043.1">
    <property type="nucleotide sequence ID" value="NZ_JBIAQY010000013.1"/>
</dbReference>
<keyword evidence="1" id="KW-0547">Nucleotide-binding</keyword>
<comment type="caution">
    <text evidence="4">The sequence shown here is derived from an EMBL/GenBank/DDBJ whole genome shotgun (WGS) entry which is preliminary data.</text>
</comment>
<proteinExistence type="predicted"/>
<keyword evidence="2" id="KW-0067">ATP-binding</keyword>
<dbReference type="EMBL" id="JBIAQY010000013">
    <property type="protein sequence ID" value="MFF3572316.1"/>
    <property type="molecule type" value="Genomic_DNA"/>
</dbReference>